<dbReference type="OrthoDB" id="809632at2759"/>
<evidence type="ECO:0000256" key="21">
    <source>
        <dbReference type="ARBA" id="ARBA00047617"/>
    </source>
</evidence>
<comment type="catalytic activity">
    <reaction evidence="21">
        <text>decanal + NADP(+) = (2E)-decenal + NADPH + H(+)</text>
        <dbReference type="Rhea" id="RHEA:50612"/>
        <dbReference type="ChEBI" id="CHEBI:15378"/>
        <dbReference type="ChEBI" id="CHEBI:31457"/>
        <dbReference type="ChEBI" id="CHEBI:57783"/>
        <dbReference type="ChEBI" id="CHEBI:58349"/>
        <dbReference type="ChEBI" id="CHEBI:133455"/>
    </reaction>
    <physiologicalReaction direction="right-to-left" evidence="21">
        <dbReference type="Rhea" id="RHEA:50614"/>
    </physiologicalReaction>
</comment>
<dbReference type="Pfam" id="PF00107">
    <property type="entry name" value="ADH_zinc_N"/>
    <property type="match status" value="1"/>
</dbReference>
<comment type="caution">
    <text evidence="36">The sequence shown here is derived from an EMBL/GenBank/DDBJ whole genome shotgun (WGS) entry which is preliminary data.</text>
</comment>
<evidence type="ECO:0000256" key="34">
    <source>
        <dbReference type="ARBA" id="ARBA00049368"/>
    </source>
</evidence>
<keyword evidence="8" id="KW-0644">Prostaglandin metabolism</keyword>
<evidence type="ECO:0000256" key="12">
    <source>
        <dbReference type="ARBA" id="ARBA00022990"/>
    </source>
</evidence>
<comment type="catalytic activity">
    <reaction evidence="20">
        <text>octanal + NADP(+) = (2E)-octenal + NADPH + H(+)</text>
        <dbReference type="Rhea" id="RHEA:50780"/>
        <dbReference type="ChEBI" id="CHEBI:15378"/>
        <dbReference type="ChEBI" id="CHEBI:17935"/>
        <dbReference type="ChEBI" id="CHEBI:57783"/>
        <dbReference type="ChEBI" id="CHEBI:58349"/>
        <dbReference type="ChEBI" id="CHEBI:61748"/>
    </reaction>
    <physiologicalReaction direction="right-to-left" evidence="20">
        <dbReference type="Rhea" id="RHEA:50782"/>
    </physiologicalReaction>
</comment>
<evidence type="ECO:0000256" key="15">
    <source>
        <dbReference type="ARBA" id="ARBA00023278"/>
    </source>
</evidence>
<evidence type="ECO:0000259" key="35">
    <source>
        <dbReference type="SMART" id="SM00829"/>
    </source>
</evidence>
<dbReference type="GO" id="GO:0032440">
    <property type="term" value="F:2-alkenal reductase [NAD(P)H] activity"/>
    <property type="evidence" value="ECO:0007669"/>
    <property type="project" value="UniProtKB-EC"/>
</dbReference>
<accession>A0A9Q1BW25</accession>
<evidence type="ECO:0000256" key="28">
    <source>
        <dbReference type="ARBA" id="ARBA00048387"/>
    </source>
</evidence>
<evidence type="ECO:0000313" key="36">
    <source>
        <dbReference type="EMBL" id="KAJ8033669.1"/>
    </source>
</evidence>
<keyword evidence="12" id="KW-0007">Acetylation</keyword>
<evidence type="ECO:0000256" key="27">
    <source>
        <dbReference type="ARBA" id="ARBA00048290"/>
    </source>
</evidence>
<evidence type="ECO:0000256" key="30">
    <source>
        <dbReference type="ARBA" id="ARBA00048953"/>
    </source>
</evidence>
<dbReference type="Gene3D" id="3.90.180.10">
    <property type="entry name" value="Medium-chain alcohol dehydrogenases, catalytic domain"/>
    <property type="match status" value="1"/>
</dbReference>
<keyword evidence="10" id="KW-0276">Fatty acid metabolism</keyword>
<evidence type="ECO:0000256" key="14">
    <source>
        <dbReference type="ARBA" id="ARBA00023098"/>
    </source>
</evidence>
<comment type="catalytic activity">
    <reaction evidence="25">
        <text>dodecanal + NADP(+) = (2E)-dodecenal + NADPH + H(+)</text>
        <dbReference type="Rhea" id="RHEA:50784"/>
        <dbReference type="ChEBI" id="CHEBI:15378"/>
        <dbReference type="ChEBI" id="CHEBI:27836"/>
        <dbReference type="ChEBI" id="CHEBI:57783"/>
        <dbReference type="ChEBI" id="CHEBI:58349"/>
        <dbReference type="ChEBI" id="CHEBI:133741"/>
    </reaction>
    <physiologicalReaction direction="right-to-left" evidence="25">
        <dbReference type="Rhea" id="RHEA:50786"/>
    </physiologicalReaction>
</comment>
<evidence type="ECO:0000256" key="16">
    <source>
        <dbReference type="ARBA" id="ARBA00031851"/>
    </source>
</evidence>
<evidence type="ECO:0000256" key="5">
    <source>
        <dbReference type="ARBA" id="ARBA00012410"/>
    </source>
</evidence>
<evidence type="ECO:0000256" key="24">
    <source>
        <dbReference type="ARBA" id="ARBA00047878"/>
    </source>
</evidence>
<dbReference type="InterPro" id="IPR013149">
    <property type="entry name" value="ADH-like_C"/>
</dbReference>
<comment type="catalytic activity">
    <reaction evidence="27">
        <text>13,14-dihydro-15-oxo-PGF2alpha + NADP(+) = 15-oxoprostaglandin F2alpha + NADPH + H(+)</text>
        <dbReference type="Rhea" id="RHEA:50588"/>
        <dbReference type="ChEBI" id="CHEBI:15378"/>
        <dbReference type="ChEBI" id="CHEBI:57783"/>
        <dbReference type="ChEBI" id="CHEBI:58349"/>
        <dbReference type="ChEBI" id="CHEBI:133374"/>
        <dbReference type="ChEBI" id="CHEBI:133409"/>
    </reaction>
    <physiologicalReaction direction="right-to-left" evidence="27">
        <dbReference type="Rhea" id="RHEA:50590"/>
    </physiologicalReaction>
</comment>
<dbReference type="EC" id="1.3.1.48" evidence="4"/>
<dbReference type="CDD" id="cd08294">
    <property type="entry name" value="leukotriene_B4_DH_like"/>
    <property type="match status" value="1"/>
</dbReference>
<evidence type="ECO:0000256" key="18">
    <source>
        <dbReference type="ARBA" id="ARBA00032297"/>
    </source>
</evidence>
<dbReference type="GO" id="GO:0005737">
    <property type="term" value="C:cytoplasm"/>
    <property type="evidence" value="ECO:0007669"/>
    <property type="project" value="UniProtKB-SubCell"/>
</dbReference>
<dbReference type="EMBL" id="JAIZAY010000011">
    <property type="protein sequence ID" value="KAJ8033669.1"/>
    <property type="molecule type" value="Genomic_DNA"/>
</dbReference>
<dbReference type="PANTHER" id="PTHR43205:SF7">
    <property type="entry name" value="PROSTAGLANDIN REDUCTASE 1"/>
    <property type="match status" value="1"/>
</dbReference>
<comment type="subcellular location">
    <subcellularLocation>
        <location evidence="1">Cytoplasm</location>
    </subcellularLocation>
</comment>
<comment type="catalytic activity">
    <reaction evidence="26">
        <text>nonan-2-one + NADP(+) = (3E)-nonen-2-one + NADPH + H(+)</text>
        <dbReference type="Rhea" id="RHEA:50616"/>
        <dbReference type="ChEBI" id="CHEBI:15378"/>
        <dbReference type="ChEBI" id="CHEBI:57783"/>
        <dbReference type="ChEBI" id="CHEBI:58349"/>
        <dbReference type="ChEBI" id="CHEBI:77927"/>
        <dbReference type="ChEBI" id="CHEBI:133457"/>
    </reaction>
    <physiologicalReaction direction="right-to-left" evidence="26">
        <dbReference type="Rhea" id="RHEA:50618"/>
    </physiologicalReaction>
</comment>
<evidence type="ECO:0000256" key="33">
    <source>
        <dbReference type="ARBA" id="ARBA00049179"/>
    </source>
</evidence>
<dbReference type="Proteomes" id="UP001152320">
    <property type="component" value="Chromosome 11"/>
</dbReference>
<evidence type="ECO:0000256" key="2">
    <source>
        <dbReference type="ARBA" id="ARBA00010460"/>
    </source>
</evidence>
<comment type="subunit">
    <text evidence="3">Monomer or homodimer.</text>
</comment>
<comment type="catalytic activity">
    <reaction evidence="33">
        <text>an n-alkanal + NADP(+) = an alk-2-enal + NADPH + H(+)</text>
        <dbReference type="Rhea" id="RHEA:13737"/>
        <dbReference type="ChEBI" id="CHEBI:12834"/>
        <dbReference type="ChEBI" id="CHEBI:13757"/>
        <dbReference type="ChEBI" id="CHEBI:15378"/>
        <dbReference type="ChEBI" id="CHEBI:57783"/>
        <dbReference type="ChEBI" id="CHEBI:58349"/>
        <dbReference type="EC" id="1.3.1.74"/>
    </reaction>
    <physiologicalReaction direction="right-to-left" evidence="33">
        <dbReference type="Rhea" id="RHEA:13739"/>
    </physiologicalReaction>
</comment>
<keyword evidence="15" id="KW-0379">Hydroxylation</keyword>
<dbReference type="PANTHER" id="PTHR43205">
    <property type="entry name" value="PROSTAGLANDIN REDUCTASE"/>
    <property type="match status" value="1"/>
</dbReference>
<dbReference type="InterPro" id="IPR036291">
    <property type="entry name" value="NAD(P)-bd_dom_sf"/>
</dbReference>
<proteinExistence type="inferred from homology"/>
<evidence type="ECO:0000256" key="25">
    <source>
        <dbReference type="ARBA" id="ARBA00047903"/>
    </source>
</evidence>
<comment type="catalytic activity">
    <reaction evidence="30">
        <text>6-trans-leukotriene B4 + NADP(+) = 12-oxo-(5S)-hydroxy-(6E,8E,10E,14Z)-eicosatetraenoate + NADPH + H(+)</text>
        <dbReference type="Rhea" id="RHEA:51204"/>
        <dbReference type="ChEBI" id="CHEBI:15378"/>
        <dbReference type="ChEBI" id="CHEBI:57783"/>
        <dbReference type="ChEBI" id="CHEBI:58349"/>
        <dbReference type="ChEBI" id="CHEBI:90723"/>
        <dbReference type="ChEBI" id="CHEBI:133974"/>
    </reaction>
    <physiologicalReaction direction="left-to-right" evidence="30">
        <dbReference type="Rhea" id="RHEA:51205"/>
    </physiologicalReaction>
</comment>
<evidence type="ECO:0000256" key="23">
    <source>
        <dbReference type="ARBA" id="ARBA00047871"/>
    </source>
</evidence>
<dbReference type="InterPro" id="IPR011032">
    <property type="entry name" value="GroES-like_sf"/>
</dbReference>
<comment type="catalytic activity">
    <reaction evidence="24">
        <text>13,14-dihydro-15-oxo-prostaglandin F1alpha + NADP(+) = 15-oxoprostaglandin F1alpha + NADPH + H(+)</text>
        <dbReference type="Rhea" id="RHEA:50592"/>
        <dbReference type="ChEBI" id="CHEBI:15378"/>
        <dbReference type="ChEBI" id="CHEBI:57783"/>
        <dbReference type="ChEBI" id="CHEBI:58349"/>
        <dbReference type="ChEBI" id="CHEBI:79072"/>
        <dbReference type="ChEBI" id="CHEBI:133411"/>
    </reaction>
    <physiologicalReaction direction="right-to-left" evidence="24">
        <dbReference type="Rhea" id="RHEA:50594"/>
    </physiologicalReaction>
</comment>
<keyword evidence="7" id="KW-0963">Cytoplasm</keyword>
<evidence type="ECO:0000256" key="32">
    <source>
        <dbReference type="ARBA" id="ARBA00049070"/>
    </source>
</evidence>
<dbReference type="InterPro" id="IPR045010">
    <property type="entry name" value="MDR_fam"/>
</dbReference>
<feature type="domain" description="Enoyl reductase (ER)" evidence="35">
    <location>
        <begin position="19"/>
        <end position="330"/>
    </location>
</feature>
<evidence type="ECO:0000256" key="4">
    <source>
        <dbReference type="ARBA" id="ARBA00011981"/>
    </source>
</evidence>
<evidence type="ECO:0000256" key="13">
    <source>
        <dbReference type="ARBA" id="ARBA00023002"/>
    </source>
</evidence>
<comment type="catalytic activity">
    <reaction evidence="34">
        <text>hexanal + NADP(+) = (E)-hex-2-enal + NADPH + H(+)</text>
        <dbReference type="Rhea" id="RHEA:50776"/>
        <dbReference type="ChEBI" id="CHEBI:15378"/>
        <dbReference type="ChEBI" id="CHEBI:28913"/>
        <dbReference type="ChEBI" id="CHEBI:57783"/>
        <dbReference type="ChEBI" id="CHEBI:58349"/>
        <dbReference type="ChEBI" id="CHEBI:88528"/>
    </reaction>
    <physiologicalReaction direction="right-to-left" evidence="34">
        <dbReference type="Rhea" id="RHEA:50778"/>
    </physiologicalReaction>
</comment>
<reference evidence="36" key="1">
    <citation type="submission" date="2021-10" db="EMBL/GenBank/DDBJ databases">
        <title>Tropical sea cucumber genome reveals ecological adaptation and Cuvierian tubules defense mechanism.</title>
        <authorList>
            <person name="Chen T."/>
        </authorList>
    </citation>
    <scope>NUCLEOTIDE SEQUENCE</scope>
    <source>
        <strain evidence="36">Nanhai2018</strain>
        <tissue evidence="36">Muscle</tissue>
    </source>
</reference>
<evidence type="ECO:0000256" key="20">
    <source>
        <dbReference type="ARBA" id="ARBA00047461"/>
    </source>
</evidence>
<evidence type="ECO:0000256" key="9">
    <source>
        <dbReference type="ARBA" id="ARBA00022553"/>
    </source>
</evidence>
<evidence type="ECO:0000256" key="1">
    <source>
        <dbReference type="ARBA" id="ARBA00004496"/>
    </source>
</evidence>
<dbReference type="EC" id="1.3.1.74" evidence="5"/>
<dbReference type="SUPFAM" id="SSF51735">
    <property type="entry name" value="NAD(P)-binding Rossmann-fold domains"/>
    <property type="match status" value="1"/>
</dbReference>
<dbReference type="GO" id="GO:0047522">
    <property type="term" value="F:15-oxoprostaglandin 13-reductase [NAD(P)+] activity"/>
    <property type="evidence" value="ECO:0007669"/>
    <property type="project" value="UniProtKB-EC"/>
</dbReference>
<evidence type="ECO:0000256" key="10">
    <source>
        <dbReference type="ARBA" id="ARBA00022832"/>
    </source>
</evidence>
<keyword evidence="14" id="KW-0443">Lipid metabolism</keyword>
<dbReference type="InterPro" id="IPR020843">
    <property type="entry name" value="ER"/>
</dbReference>
<organism evidence="36 37">
    <name type="scientific">Holothuria leucospilota</name>
    <name type="common">Black long sea cucumber</name>
    <name type="synonym">Mertensiothuria leucospilota</name>
    <dbReference type="NCBI Taxonomy" id="206669"/>
    <lineage>
        <taxon>Eukaryota</taxon>
        <taxon>Metazoa</taxon>
        <taxon>Echinodermata</taxon>
        <taxon>Eleutherozoa</taxon>
        <taxon>Echinozoa</taxon>
        <taxon>Holothuroidea</taxon>
        <taxon>Aspidochirotacea</taxon>
        <taxon>Aspidochirotida</taxon>
        <taxon>Holothuriidae</taxon>
        <taxon>Holothuria</taxon>
    </lineage>
</organism>
<evidence type="ECO:0000256" key="17">
    <source>
        <dbReference type="ARBA" id="ARBA00032255"/>
    </source>
</evidence>
<comment type="catalytic activity">
    <reaction evidence="22">
        <text>pentan-2-one + NADP(+) = (E)-pent-3-en-2-one + NADPH + H(+)</text>
        <dbReference type="Rhea" id="RHEA:50788"/>
        <dbReference type="ChEBI" id="CHEBI:15378"/>
        <dbReference type="ChEBI" id="CHEBI:16472"/>
        <dbReference type="ChEBI" id="CHEBI:57783"/>
        <dbReference type="ChEBI" id="CHEBI:58349"/>
        <dbReference type="ChEBI" id="CHEBI:145276"/>
    </reaction>
    <physiologicalReaction direction="right-to-left" evidence="22">
        <dbReference type="Rhea" id="RHEA:50790"/>
    </physiologicalReaction>
</comment>
<evidence type="ECO:0000256" key="26">
    <source>
        <dbReference type="ARBA" id="ARBA00048066"/>
    </source>
</evidence>
<dbReference type="Pfam" id="PF16884">
    <property type="entry name" value="ADH_N_2"/>
    <property type="match status" value="1"/>
</dbReference>
<evidence type="ECO:0000256" key="8">
    <source>
        <dbReference type="ARBA" id="ARBA00022501"/>
    </source>
</evidence>
<evidence type="ECO:0000313" key="37">
    <source>
        <dbReference type="Proteomes" id="UP001152320"/>
    </source>
</evidence>
<keyword evidence="13" id="KW-0560">Oxidoreductase</keyword>
<dbReference type="InterPro" id="IPR041694">
    <property type="entry name" value="ADH_N_2"/>
</dbReference>
<keyword evidence="11" id="KW-0521">NADP</keyword>
<dbReference type="Gene3D" id="3.40.50.720">
    <property type="entry name" value="NAD(P)-binding Rossmann-like Domain"/>
    <property type="match status" value="1"/>
</dbReference>
<evidence type="ECO:0000256" key="29">
    <source>
        <dbReference type="ARBA" id="ARBA00048591"/>
    </source>
</evidence>
<keyword evidence="37" id="KW-1185">Reference proteome</keyword>
<evidence type="ECO:0000256" key="31">
    <source>
        <dbReference type="ARBA" id="ARBA00049068"/>
    </source>
</evidence>
<evidence type="ECO:0000256" key="11">
    <source>
        <dbReference type="ARBA" id="ARBA00022857"/>
    </source>
</evidence>
<name>A0A9Q1BW25_HOLLE</name>
<dbReference type="AlphaFoldDB" id="A0A9Q1BW25"/>
<keyword evidence="9" id="KW-0597">Phosphoprotein</keyword>
<protein>
    <recommendedName>
        <fullName evidence="6">Prostaglandin reductase 1</fullName>
        <ecNumber evidence="4">1.3.1.48</ecNumber>
        <ecNumber evidence="5">1.3.1.74</ecNumber>
    </recommendedName>
    <alternativeName>
        <fullName evidence="19">15-oxoprostaglandin 13-reductase</fullName>
    </alternativeName>
    <alternativeName>
        <fullName evidence="17">Dithiolethione-inducible gene 1 protein</fullName>
    </alternativeName>
    <alternativeName>
        <fullName evidence="16">Leukotriene B4 12-hydroxydehydrogenase</fullName>
    </alternativeName>
    <alternativeName>
        <fullName evidence="18">NAD(P)H-dependent alkenal/one oxidoreductase</fullName>
    </alternativeName>
</protein>
<sequence>MAKGKKWVLVKHFDGLPKRTDLEIQEFDIPELKDGDILLQSVVLTVDPYMRAWARSMKTGDTMIGEILGKVTESKDPQIKVGEHALIRAGWVTHAVVPGKNTLKIPDLPEGVPLSLCLGTLGMPGLTAYFGLFNACEVKPTDTVYVNAAAGAVGSVVGQIAKIQGCKVIGCAGSDEKVKYLKDELGFDEAYNYKVVTPDKLPAELKKLAPNGIDVFFENVGGEASSVVYSFMNKHGRAGICGAISSYNSPGNTIPKVTEFIFHTIYNSIRIQGFLVTDFYAKRDEALKEMAQWVKEGKLKYRECKFEGFESMYDAFMALFTGKNIGKVVINL</sequence>
<comment type="catalytic activity">
    <reaction evidence="29">
        <text>20-hydroxy-leukotriene B4 + NADP(+) = 12-oxo-20-hydroxy-leukotriene B4 + NADPH + H(+)</text>
        <dbReference type="Rhea" id="RHEA:51208"/>
        <dbReference type="ChEBI" id="CHEBI:15378"/>
        <dbReference type="ChEBI" id="CHEBI:57460"/>
        <dbReference type="ChEBI" id="CHEBI:57783"/>
        <dbReference type="ChEBI" id="CHEBI:58349"/>
        <dbReference type="ChEBI" id="CHEBI:133346"/>
    </reaction>
    <physiologicalReaction direction="left-to-right" evidence="29">
        <dbReference type="Rhea" id="RHEA:51209"/>
    </physiologicalReaction>
</comment>
<dbReference type="SMART" id="SM00829">
    <property type="entry name" value="PKS_ER"/>
    <property type="match status" value="1"/>
</dbReference>
<comment type="similarity">
    <text evidence="2">Belongs to the NADP-dependent oxidoreductase L4BD family.</text>
</comment>
<evidence type="ECO:0000256" key="3">
    <source>
        <dbReference type="ARBA" id="ARBA00011852"/>
    </source>
</evidence>
<evidence type="ECO:0000256" key="22">
    <source>
        <dbReference type="ARBA" id="ARBA00047742"/>
    </source>
</evidence>
<comment type="catalytic activity">
    <reaction evidence="28">
        <text>4-hydroxynonanal + NADP(+) = (E)-4-hydroxynon-2-enal + NADPH + H(+)</text>
        <dbReference type="Rhea" id="RHEA:64736"/>
        <dbReference type="ChEBI" id="CHEBI:15378"/>
        <dbReference type="ChEBI" id="CHEBI:57783"/>
        <dbReference type="ChEBI" id="CHEBI:58349"/>
        <dbReference type="ChEBI" id="CHEBI:58968"/>
        <dbReference type="ChEBI" id="CHEBI:156112"/>
    </reaction>
    <physiologicalReaction direction="right-to-left" evidence="28">
        <dbReference type="Rhea" id="RHEA:64738"/>
    </physiologicalReaction>
</comment>
<comment type="catalytic activity">
    <reaction evidence="31">
        <text>(5S,12S)-dihydroxy-(6E,10E,12E,14Z)-eicosatetraenoate + NADP(+) = 12-oxo-(5S)-hydroxy-(6E,8E,10E,14Z)-eicosatetraenoate + NADPH + H(+)</text>
        <dbReference type="Rhea" id="RHEA:51212"/>
        <dbReference type="ChEBI" id="CHEBI:15378"/>
        <dbReference type="ChEBI" id="CHEBI:57783"/>
        <dbReference type="ChEBI" id="CHEBI:58349"/>
        <dbReference type="ChEBI" id="CHEBI:133974"/>
        <dbReference type="ChEBI" id="CHEBI:133975"/>
    </reaction>
    <physiologicalReaction direction="left-to-right" evidence="31">
        <dbReference type="Rhea" id="RHEA:51213"/>
    </physiologicalReaction>
</comment>
<gene>
    <name evidence="36" type="ORF">HOLleu_23991</name>
</gene>
<evidence type="ECO:0000256" key="6">
    <source>
        <dbReference type="ARBA" id="ARBA00020651"/>
    </source>
</evidence>
<comment type="catalytic activity">
    <reaction evidence="32">
        <text>13,14-dihydro-15-oxo-prostaglandin E1 + NADP(+) = 15-oxoprostaglandin E1 + NADPH + H(+)</text>
        <dbReference type="Rhea" id="RHEA:50584"/>
        <dbReference type="ChEBI" id="CHEBI:15378"/>
        <dbReference type="ChEBI" id="CHEBI:57401"/>
        <dbReference type="ChEBI" id="CHEBI:57783"/>
        <dbReference type="ChEBI" id="CHEBI:58349"/>
        <dbReference type="ChEBI" id="CHEBI:133408"/>
    </reaction>
    <physiologicalReaction direction="right-to-left" evidence="32">
        <dbReference type="Rhea" id="RHEA:50586"/>
    </physiologicalReaction>
</comment>
<dbReference type="FunFam" id="3.40.50.720:FF:000121">
    <property type="entry name" value="Prostaglandin reductase 2"/>
    <property type="match status" value="1"/>
</dbReference>
<dbReference type="InterPro" id="IPR014190">
    <property type="entry name" value="PTGR1"/>
</dbReference>
<evidence type="ECO:0000256" key="7">
    <source>
        <dbReference type="ARBA" id="ARBA00022490"/>
    </source>
</evidence>
<evidence type="ECO:0000256" key="19">
    <source>
        <dbReference type="ARBA" id="ARBA00033119"/>
    </source>
</evidence>
<dbReference type="GO" id="GO:0006693">
    <property type="term" value="P:prostaglandin metabolic process"/>
    <property type="evidence" value="ECO:0007669"/>
    <property type="project" value="UniProtKB-KW"/>
</dbReference>
<dbReference type="SUPFAM" id="SSF50129">
    <property type="entry name" value="GroES-like"/>
    <property type="match status" value="2"/>
</dbReference>
<comment type="catalytic activity">
    <reaction evidence="23">
        <text>leukotriene B4 + NADP(+) = 12-oxo-leukotriene B4 + NADPH + H(+)</text>
        <dbReference type="Rhea" id="RHEA:50608"/>
        <dbReference type="ChEBI" id="CHEBI:15378"/>
        <dbReference type="ChEBI" id="CHEBI:57461"/>
        <dbReference type="ChEBI" id="CHEBI:57783"/>
        <dbReference type="ChEBI" id="CHEBI:58349"/>
        <dbReference type="ChEBI" id="CHEBI:133309"/>
    </reaction>
    <physiologicalReaction direction="left-to-right" evidence="23">
        <dbReference type="Rhea" id="RHEA:50609"/>
    </physiologicalReaction>
</comment>